<proteinExistence type="inferred from homology"/>
<keyword evidence="2" id="KW-0963">Cytoplasm</keyword>
<reference evidence="3 4" key="1">
    <citation type="submission" date="2016-11" db="EMBL/GenBank/DDBJ databases">
        <authorList>
            <person name="Jaros S."/>
            <person name="Januszkiewicz K."/>
            <person name="Wedrychowicz H."/>
        </authorList>
    </citation>
    <scope>NUCLEOTIDE SEQUENCE [LARGE SCALE GENOMIC DNA]</scope>
    <source>
        <strain evidence="3 4">Y1</strain>
    </source>
</reference>
<name>A0A1M7HXH0_RUMFL</name>
<comment type="catalytic activity">
    <reaction evidence="2">
        <text>cytidine(34) in elongator tRNA(Met) + acetate + ATP = N(4)-acetylcytidine(34) in elongator tRNA(Met) + AMP + diphosphate</text>
        <dbReference type="Rhea" id="RHEA:58144"/>
        <dbReference type="Rhea" id="RHEA-COMP:10693"/>
        <dbReference type="Rhea" id="RHEA-COMP:10694"/>
        <dbReference type="ChEBI" id="CHEBI:30089"/>
        <dbReference type="ChEBI" id="CHEBI:30616"/>
        <dbReference type="ChEBI" id="CHEBI:33019"/>
        <dbReference type="ChEBI" id="CHEBI:74900"/>
        <dbReference type="ChEBI" id="CHEBI:82748"/>
        <dbReference type="ChEBI" id="CHEBI:456215"/>
    </reaction>
</comment>
<dbReference type="GO" id="GO:0016879">
    <property type="term" value="F:ligase activity, forming carbon-nitrogen bonds"/>
    <property type="evidence" value="ECO:0007669"/>
    <property type="project" value="UniProtKB-UniRule"/>
</dbReference>
<dbReference type="Gene3D" id="3.40.50.620">
    <property type="entry name" value="HUPs"/>
    <property type="match status" value="1"/>
</dbReference>
<protein>
    <recommendedName>
        <fullName evidence="2">tRNA(Met) cytidine acetate ligase</fullName>
        <ecNumber evidence="2">6.3.4.-</ecNumber>
    </recommendedName>
</protein>
<keyword evidence="2" id="KW-0067">ATP-binding</keyword>
<comment type="subcellular location">
    <subcellularLocation>
        <location evidence="2">Cytoplasm</location>
    </subcellularLocation>
</comment>
<feature type="binding site" evidence="2">
    <location>
        <position position="101"/>
    </location>
    <ligand>
        <name>ATP</name>
        <dbReference type="ChEBI" id="CHEBI:30616"/>
    </ligand>
</feature>
<dbReference type="HAMAP" id="MF_01539">
    <property type="entry name" value="TmcAL"/>
    <property type="match status" value="1"/>
</dbReference>
<dbReference type="RefSeq" id="WP_072949311.1">
    <property type="nucleotide sequence ID" value="NZ_FRCT01000003.1"/>
</dbReference>
<dbReference type="PANTHER" id="PTHR37825:SF1">
    <property type="entry name" value="TRNA(MET) CYTIDINE ACETATE LIGASE"/>
    <property type="match status" value="1"/>
</dbReference>
<dbReference type="EMBL" id="FRCT01000003">
    <property type="protein sequence ID" value="SHM33222.1"/>
    <property type="molecule type" value="Genomic_DNA"/>
</dbReference>
<keyword evidence="1 2" id="KW-0819">tRNA processing</keyword>
<comment type="function">
    <text evidence="2">Catalyzes the formation of N(4)-acetylcytidine (ac(4)C) at the wobble position of elongator tRNA(Met), using acetate and ATP as substrates. First activates an acetate ion to form acetyladenylate (Ac-AMP) and then transfers the acetyl group to tRNA to form ac(4)C34.</text>
</comment>
<keyword evidence="2" id="KW-0547">Nucleotide-binding</keyword>
<dbReference type="Pfam" id="PF05636">
    <property type="entry name" value="HIGH_NTase1"/>
    <property type="match status" value="1"/>
</dbReference>
<keyword evidence="2" id="KW-0436">Ligase</keyword>
<dbReference type="OrthoDB" id="9769796at2"/>
<keyword evidence="3" id="KW-0808">Transferase</keyword>
<organism evidence="3 4">
    <name type="scientific">Ruminococcus flavefaciens</name>
    <dbReference type="NCBI Taxonomy" id="1265"/>
    <lineage>
        <taxon>Bacteria</taxon>
        <taxon>Bacillati</taxon>
        <taxon>Bacillota</taxon>
        <taxon>Clostridia</taxon>
        <taxon>Eubacteriales</taxon>
        <taxon>Oscillospiraceae</taxon>
        <taxon>Ruminococcus</taxon>
    </lineage>
</organism>
<dbReference type="GO" id="GO:0005737">
    <property type="term" value="C:cytoplasm"/>
    <property type="evidence" value="ECO:0007669"/>
    <property type="project" value="UniProtKB-SubCell"/>
</dbReference>
<evidence type="ECO:0000313" key="4">
    <source>
        <dbReference type="Proteomes" id="UP000184394"/>
    </source>
</evidence>
<dbReference type="PANTHER" id="PTHR37825">
    <property type="entry name" value="TRNA(MET) CYTIDINE ACETATE LIGASE"/>
    <property type="match status" value="1"/>
</dbReference>
<keyword evidence="2" id="KW-0694">RNA-binding</keyword>
<evidence type="ECO:0000313" key="3">
    <source>
        <dbReference type="EMBL" id="SHM33222.1"/>
    </source>
</evidence>
<evidence type="ECO:0000256" key="1">
    <source>
        <dbReference type="ARBA" id="ARBA00022694"/>
    </source>
</evidence>
<dbReference type="NCBIfam" id="NF010191">
    <property type="entry name" value="PRK13670.1"/>
    <property type="match status" value="1"/>
</dbReference>
<dbReference type="SUPFAM" id="SSF52374">
    <property type="entry name" value="Nucleotidylyl transferase"/>
    <property type="match status" value="1"/>
</dbReference>
<evidence type="ECO:0000256" key="2">
    <source>
        <dbReference type="HAMAP-Rule" id="MF_01539"/>
    </source>
</evidence>
<dbReference type="GO" id="GO:0000049">
    <property type="term" value="F:tRNA binding"/>
    <property type="evidence" value="ECO:0007669"/>
    <property type="project" value="UniProtKB-KW"/>
</dbReference>
<feature type="binding site" evidence="2">
    <location>
        <begin position="186"/>
        <end position="187"/>
    </location>
    <ligand>
        <name>ATP</name>
        <dbReference type="ChEBI" id="CHEBI:30616"/>
    </ligand>
</feature>
<keyword evidence="2" id="KW-0820">tRNA-binding</keyword>
<dbReference type="GO" id="GO:0006400">
    <property type="term" value="P:tRNA modification"/>
    <property type="evidence" value="ECO:0007669"/>
    <property type="project" value="UniProtKB-UniRule"/>
</dbReference>
<accession>A0A1M7HXH0</accession>
<feature type="binding site" evidence="2">
    <location>
        <begin position="7"/>
        <end position="20"/>
    </location>
    <ligand>
        <name>ATP</name>
        <dbReference type="ChEBI" id="CHEBI:30616"/>
    </ligand>
</feature>
<dbReference type="GO" id="GO:0005524">
    <property type="term" value="F:ATP binding"/>
    <property type="evidence" value="ECO:0007669"/>
    <property type="project" value="UniProtKB-KW"/>
</dbReference>
<dbReference type="AlphaFoldDB" id="A0A1M7HXH0"/>
<dbReference type="EC" id="6.3.4.-" evidence="2"/>
<dbReference type="GO" id="GO:0016740">
    <property type="term" value="F:transferase activity"/>
    <property type="evidence" value="ECO:0007669"/>
    <property type="project" value="UniProtKB-KW"/>
</dbReference>
<feature type="binding site" evidence="2">
    <location>
        <position position="161"/>
    </location>
    <ligand>
        <name>ATP</name>
        <dbReference type="ChEBI" id="CHEBI:30616"/>
    </ligand>
</feature>
<dbReference type="InterPro" id="IPR014729">
    <property type="entry name" value="Rossmann-like_a/b/a_fold"/>
</dbReference>
<comment type="similarity">
    <text evidence="2">Belongs to the TmcAL family.</text>
</comment>
<dbReference type="InterPro" id="IPR008513">
    <property type="entry name" value="tRNA(Met)_cyd_acetate_ligase"/>
</dbReference>
<dbReference type="Proteomes" id="UP000184394">
    <property type="component" value="Unassembled WGS sequence"/>
</dbReference>
<gene>
    <name evidence="2" type="primary">tmcAL</name>
    <name evidence="3" type="ORF">SAMN04487860_103160</name>
</gene>
<sequence length="397" mass="43803">MKVSGIICEYNPFHNGHLYHIKKTRENGATHIAAVMSGNFVQRGDTAVIDKLERARMAVRCGADLVIELPVQYSLASAEGFAAGAVYLLDALGAVDELSFGSECGDVSKLQKAMDTVNTIAVSRSDEIRSIMEKGYTYPRALSSVVNGIDSEAASIIAEPNNLLAIEYLRALKKLDRNMEPFTVKRINAAHDGDNTENGFASASYLRERIQKRADISEYTTSEWASAIKTALSKGETASMSRLERVILYKLRSSTTDEIAQVPDVGQGLEHRIYGARMAGSLDELLFTVKTKRYTMARIRRIILSLLIGITKDDMRKLPPYGRILAFNERGREILARANGATKIPFASSIAKLSQLGDTAERFAELEIRASDIYGLALETVTSAQKDYRAKIMIDME</sequence>